<dbReference type="GO" id="GO:0004594">
    <property type="term" value="F:pantothenate kinase activity"/>
    <property type="evidence" value="ECO:0007669"/>
    <property type="project" value="UniProtKB-EC"/>
</dbReference>
<keyword evidence="3" id="KW-1185">Reference proteome</keyword>
<protein>
    <submittedName>
        <fullName evidence="2">Type I pantothenate kinase</fullName>
        <ecNumber evidence="2">2.7.1.33</ecNumber>
    </submittedName>
</protein>
<dbReference type="EMBL" id="JACMYH010000001">
    <property type="protein sequence ID" value="MBC2678098.1"/>
    <property type="molecule type" value="Genomic_DNA"/>
</dbReference>
<dbReference type="Proteomes" id="UP000546173">
    <property type="component" value="Unassembled WGS sequence"/>
</dbReference>
<gene>
    <name evidence="2" type="ORF">H7993_06790</name>
</gene>
<dbReference type="InterPro" id="IPR027417">
    <property type="entry name" value="P-loop_NTPase"/>
</dbReference>
<dbReference type="Gene3D" id="3.40.50.300">
    <property type="entry name" value="P-loop containing nucleotide triphosphate hydrolases"/>
    <property type="match status" value="1"/>
</dbReference>
<dbReference type="InterPro" id="IPR006083">
    <property type="entry name" value="PRK/URK"/>
</dbReference>
<evidence type="ECO:0000313" key="3">
    <source>
        <dbReference type="Proteomes" id="UP000546173"/>
    </source>
</evidence>
<dbReference type="Pfam" id="PF00485">
    <property type="entry name" value="PRK"/>
    <property type="match status" value="1"/>
</dbReference>
<dbReference type="PANTHER" id="PTHR10285">
    <property type="entry name" value="URIDINE KINASE"/>
    <property type="match status" value="1"/>
</dbReference>
<keyword evidence="2" id="KW-0808">Transferase</keyword>
<dbReference type="UniPathway" id="UPA00241">
    <property type="reaction ID" value="UER00352"/>
</dbReference>
<dbReference type="GO" id="GO:0015937">
    <property type="term" value="P:coenzyme A biosynthetic process"/>
    <property type="evidence" value="ECO:0007669"/>
    <property type="project" value="UniProtKB-UniPathway"/>
</dbReference>
<dbReference type="RefSeq" id="WP_185793875.1">
    <property type="nucleotide sequence ID" value="NZ_JACMYH010000001.1"/>
</dbReference>
<evidence type="ECO:0000259" key="1">
    <source>
        <dbReference type="Pfam" id="PF00485"/>
    </source>
</evidence>
<proteinExistence type="predicted"/>
<dbReference type="AlphaFoldDB" id="A0A7X1G421"/>
<dbReference type="GO" id="GO:0005524">
    <property type="term" value="F:ATP binding"/>
    <property type="evidence" value="ECO:0007669"/>
    <property type="project" value="InterPro"/>
</dbReference>
<feature type="domain" description="Phosphoribulokinase/uridine kinase" evidence="1">
    <location>
        <begin position="39"/>
        <end position="166"/>
    </location>
</feature>
<dbReference type="EC" id="2.7.1.33" evidence="2"/>
<organism evidence="2 3">
    <name type="scientific">Pseudomonas baltica</name>
    <dbReference type="NCBI Taxonomy" id="2762576"/>
    <lineage>
        <taxon>Bacteria</taxon>
        <taxon>Pseudomonadati</taxon>
        <taxon>Pseudomonadota</taxon>
        <taxon>Gammaproteobacteria</taxon>
        <taxon>Pseudomonadales</taxon>
        <taxon>Pseudomonadaceae</taxon>
        <taxon>Pseudomonas</taxon>
    </lineage>
</organism>
<comment type="caution">
    <text evidence="2">The sequence shown here is derived from an EMBL/GenBank/DDBJ whole genome shotgun (WGS) entry which is preliminary data.</text>
</comment>
<name>A0A7X1G421_9PSED</name>
<accession>A0A7X1G421</accession>
<evidence type="ECO:0000313" key="2">
    <source>
        <dbReference type="EMBL" id="MBC2678098.1"/>
    </source>
</evidence>
<keyword evidence="2" id="KW-0418">Kinase</keyword>
<sequence>MSIHTYTKYPATALGDESPLAWISEHIHQHYLGHRHTFVVAIAGSVAVGKSTLSTLLKERFERWPQAPRVEVVSTDGFLYPNRILEQRQLMPRKGFPESYRTDDLKAFLHDLRQGARGLQVPVYSQVLKDIDTHFHLIDQPDILILEGLNILQLDHAHDFSIYLDAPTADIRHWYMERFMSLTTLSGDAAQARADYLWEEVNLKNLTENILVTRDRAQMILHKAPDHRIDEVWLSEGDLPVHSSSS</sequence>
<dbReference type="SUPFAM" id="SSF52540">
    <property type="entry name" value="P-loop containing nucleoside triphosphate hydrolases"/>
    <property type="match status" value="1"/>
</dbReference>
<reference evidence="2 3" key="1">
    <citation type="submission" date="2020-08" db="EMBL/GenBank/DDBJ databases">
        <title>Pseudomonas sp. nov.</title>
        <authorList>
            <person name="Gieschler S."/>
            <person name="Fiedler G."/>
            <person name="Brinks E."/>
            <person name="Boehnlein C."/>
            <person name="Franz C.M.A.P."/>
            <person name="Kabisch J."/>
        </authorList>
    </citation>
    <scope>NUCLEOTIDE SEQUENCE [LARGE SCALE GENOMIC DNA]</scope>
    <source>
        <strain evidence="2 3">MBT-2</strain>
    </source>
</reference>